<evidence type="ECO:0000256" key="2">
    <source>
        <dbReference type="SAM" id="Phobius"/>
    </source>
</evidence>
<evidence type="ECO:0000313" key="3">
    <source>
        <dbReference type="EMBL" id="KDQ49667.1"/>
    </source>
</evidence>
<name>A0A067PF55_9AGAM</name>
<feature type="transmembrane region" description="Helical" evidence="2">
    <location>
        <begin position="77"/>
        <end position="104"/>
    </location>
</feature>
<reference evidence="4" key="1">
    <citation type="journal article" date="2014" name="Proc. Natl. Acad. Sci. U.S.A.">
        <title>Extensive sampling of basidiomycete genomes demonstrates inadequacy of the white-rot/brown-rot paradigm for wood decay fungi.</title>
        <authorList>
            <person name="Riley R."/>
            <person name="Salamov A.A."/>
            <person name="Brown D.W."/>
            <person name="Nagy L.G."/>
            <person name="Floudas D."/>
            <person name="Held B.W."/>
            <person name="Levasseur A."/>
            <person name="Lombard V."/>
            <person name="Morin E."/>
            <person name="Otillar R."/>
            <person name="Lindquist E.A."/>
            <person name="Sun H."/>
            <person name="LaButti K.M."/>
            <person name="Schmutz J."/>
            <person name="Jabbour D."/>
            <person name="Luo H."/>
            <person name="Baker S.E."/>
            <person name="Pisabarro A.G."/>
            <person name="Walton J.D."/>
            <person name="Blanchette R.A."/>
            <person name="Henrissat B."/>
            <person name="Martin F."/>
            <person name="Cullen D."/>
            <person name="Hibbett D.S."/>
            <person name="Grigoriev I.V."/>
        </authorList>
    </citation>
    <scope>NUCLEOTIDE SEQUENCE [LARGE SCALE GENOMIC DNA]</scope>
    <source>
        <strain evidence="4">MUCL 33604</strain>
    </source>
</reference>
<accession>A0A067PF55</accession>
<organism evidence="3 4">
    <name type="scientific">Jaapia argillacea MUCL 33604</name>
    <dbReference type="NCBI Taxonomy" id="933084"/>
    <lineage>
        <taxon>Eukaryota</taxon>
        <taxon>Fungi</taxon>
        <taxon>Dikarya</taxon>
        <taxon>Basidiomycota</taxon>
        <taxon>Agaricomycotina</taxon>
        <taxon>Agaricomycetes</taxon>
        <taxon>Agaricomycetidae</taxon>
        <taxon>Jaapiales</taxon>
        <taxon>Jaapiaceae</taxon>
        <taxon>Jaapia</taxon>
    </lineage>
</organism>
<feature type="transmembrane region" description="Helical" evidence="2">
    <location>
        <begin position="110"/>
        <end position="133"/>
    </location>
</feature>
<dbReference type="InParanoid" id="A0A067PF55"/>
<keyword evidence="2" id="KW-1133">Transmembrane helix</keyword>
<feature type="region of interest" description="Disordered" evidence="1">
    <location>
        <begin position="145"/>
        <end position="165"/>
    </location>
</feature>
<dbReference type="AlphaFoldDB" id="A0A067PF55"/>
<evidence type="ECO:0000256" key="1">
    <source>
        <dbReference type="SAM" id="MobiDB-lite"/>
    </source>
</evidence>
<protein>
    <submittedName>
        <fullName evidence="3">Uncharacterized protein</fullName>
    </submittedName>
</protein>
<dbReference type="HOGENOM" id="CLU_1611012_0_0_1"/>
<proteinExistence type="predicted"/>
<gene>
    <name evidence="3" type="ORF">JAAARDRAFT_618402</name>
</gene>
<evidence type="ECO:0000313" key="4">
    <source>
        <dbReference type="Proteomes" id="UP000027265"/>
    </source>
</evidence>
<dbReference type="EMBL" id="KL197777">
    <property type="protein sequence ID" value="KDQ49667.1"/>
    <property type="molecule type" value="Genomic_DNA"/>
</dbReference>
<dbReference type="Proteomes" id="UP000027265">
    <property type="component" value="Unassembled WGS sequence"/>
</dbReference>
<keyword evidence="4" id="KW-1185">Reference proteome</keyword>
<keyword evidence="2" id="KW-0472">Membrane</keyword>
<sequence>MRRLRRNLANGGFTIATTVLVSEATTCNAHVVADCGGGYGASQFFFPFSCIYDDFHAFVFSRSRHPPCPFRCSLDSVVFLSLLSIGSLEWPTSFLIVILCYHRYCDLLSFARHSFFVLLLVFCCCTTTTRSLLRRFLDLISNSEPYSKAESNGDLSADEGAREKP</sequence>
<keyword evidence="2" id="KW-0812">Transmembrane</keyword>
<feature type="compositionally biased region" description="Polar residues" evidence="1">
    <location>
        <begin position="145"/>
        <end position="154"/>
    </location>
</feature>